<name>A0A072PIB1_9EURO</name>
<feature type="non-terminal residue" evidence="2">
    <location>
        <position position="520"/>
    </location>
</feature>
<dbReference type="AlphaFoldDB" id="A0A072PIB1"/>
<accession>A0A072PIB1</accession>
<dbReference type="EMBL" id="AMGV01000003">
    <property type="protein sequence ID" value="KEF59621.1"/>
    <property type="molecule type" value="Genomic_DNA"/>
</dbReference>
<protein>
    <submittedName>
        <fullName evidence="2">Uncharacterized protein</fullName>
    </submittedName>
</protein>
<dbReference type="VEuPathDB" id="FungiDB:A1O9_04467"/>
<organism evidence="2 3">
    <name type="scientific">Exophiala aquamarina CBS 119918</name>
    <dbReference type="NCBI Taxonomy" id="1182545"/>
    <lineage>
        <taxon>Eukaryota</taxon>
        <taxon>Fungi</taxon>
        <taxon>Dikarya</taxon>
        <taxon>Ascomycota</taxon>
        <taxon>Pezizomycotina</taxon>
        <taxon>Eurotiomycetes</taxon>
        <taxon>Chaetothyriomycetidae</taxon>
        <taxon>Chaetothyriales</taxon>
        <taxon>Herpotrichiellaceae</taxon>
        <taxon>Exophiala</taxon>
    </lineage>
</organism>
<sequence>SSGHSLIQPQPRPPPELPNEILLQIIQTCPRLTLKNVRLASKNLAYMAEPYLWREIVLVPNDSCILGFIKELKRSKVTRHVTKLVYDARFGQFFTHLKTYPPDPGVQWPADDKARVEALLDRVSQGRFYPYEDMALEVAMLSKALRILPNTREIRVRDYEENSNAVVTKIPHFYQKLCRLSRVDPGKVNFTKMVGSNGRSYTKGIMTAAFSAGLRLQSLKSKNLDARALFGVVPMKSSAAYQQLCIFQAVMDSLRVLDLSFRNASLMSTACHLDCIQSLLKCARKLKTLTLRLTDYTTTRYQYPDDELSSELSILLESSTGAWLSRPLLPRLENLTIEACICHSEDLIHFLKIHAATLRRLELSNITLLGAEDRRECWVSLMKYFKNQLKLSHVSFSGWLTNGGRQHWFVAKDSVSEDRLKAKVERYIVDKHIPLCPLEPLAIQANQSDVGKPANGKEWEGDITWTMIYASRMGGDPMDWQLTVPVFGAPAPGEADPPSATEDDVQSITSEFVQEGWGEP</sequence>
<dbReference type="GeneID" id="25279398"/>
<keyword evidence="3" id="KW-1185">Reference proteome</keyword>
<evidence type="ECO:0000256" key="1">
    <source>
        <dbReference type="SAM" id="MobiDB-lite"/>
    </source>
</evidence>
<dbReference type="Proteomes" id="UP000027920">
    <property type="component" value="Unassembled WGS sequence"/>
</dbReference>
<gene>
    <name evidence="2" type="ORF">A1O9_04467</name>
</gene>
<dbReference type="OrthoDB" id="5422579at2759"/>
<dbReference type="RefSeq" id="XP_013262211.1">
    <property type="nucleotide sequence ID" value="XM_013406757.1"/>
</dbReference>
<feature type="region of interest" description="Disordered" evidence="1">
    <location>
        <begin position="489"/>
        <end position="520"/>
    </location>
</feature>
<proteinExistence type="predicted"/>
<dbReference type="SUPFAM" id="SSF81383">
    <property type="entry name" value="F-box domain"/>
    <property type="match status" value="1"/>
</dbReference>
<reference evidence="2 3" key="1">
    <citation type="submission" date="2013-03" db="EMBL/GenBank/DDBJ databases">
        <title>The Genome Sequence of Exophiala aquamarina CBS 119918.</title>
        <authorList>
            <consortium name="The Broad Institute Genomics Platform"/>
            <person name="Cuomo C."/>
            <person name="de Hoog S."/>
            <person name="Gorbushina A."/>
            <person name="Walker B."/>
            <person name="Young S.K."/>
            <person name="Zeng Q."/>
            <person name="Gargeya S."/>
            <person name="Fitzgerald M."/>
            <person name="Haas B."/>
            <person name="Abouelleil A."/>
            <person name="Allen A.W."/>
            <person name="Alvarado L."/>
            <person name="Arachchi H.M."/>
            <person name="Berlin A.M."/>
            <person name="Chapman S.B."/>
            <person name="Gainer-Dewar J."/>
            <person name="Goldberg J."/>
            <person name="Griggs A."/>
            <person name="Gujja S."/>
            <person name="Hansen M."/>
            <person name="Howarth C."/>
            <person name="Imamovic A."/>
            <person name="Ireland A."/>
            <person name="Larimer J."/>
            <person name="McCowan C."/>
            <person name="Murphy C."/>
            <person name="Pearson M."/>
            <person name="Poon T.W."/>
            <person name="Priest M."/>
            <person name="Roberts A."/>
            <person name="Saif S."/>
            <person name="Shea T."/>
            <person name="Sisk P."/>
            <person name="Sykes S."/>
            <person name="Wortman J."/>
            <person name="Nusbaum C."/>
            <person name="Birren B."/>
        </authorList>
    </citation>
    <scope>NUCLEOTIDE SEQUENCE [LARGE SCALE GENOMIC DNA]</scope>
    <source>
        <strain evidence="2 3">CBS 119918</strain>
    </source>
</reference>
<dbReference type="HOGENOM" id="CLU_031206_0_0_1"/>
<dbReference type="STRING" id="1182545.A0A072PIB1"/>
<evidence type="ECO:0000313" key="2">
    <source>
        <dbReference type="EMBL" id="KEF59621.1"/>
    </source>
</evidence>
<comment type="caution">
    <text evidence="2">The sequence shown here is derived from an EMBL/GenBank/DDBJ whole genome shotgun (WGS) entry which is preliminary data.</text>
</comment>
<feature type="non-terminal residue" evidence="2">
    <location>
        <position position="1"/>
    </location>
</feature>
<evidence type="ECO:0000313" key="3">
    <source>
        <dbReference type="Proteomes" id="UP000027920"/>
    </source>
</evidence>
<dbReference type="InterPro" id="IPR036047">
    <property type="entry name" value="F-box-like_dom_sf"/>
</dbReference>